<dbReference type="SUPFAM" id="SSF50129">
    <property type="entry name" value="GroES-like"/>
    <property type="match status" value="1"/>
</dbReference>
<proteinExistence type="predicted"/>
<dbReference type="InterPro" id="IPR011032">
    <property type="entry name" value="GroES-like_sf"/>
</dbReference>
<protein>
    <submittedName>
        <fullName evidence="3">NADPH:quinone reductase</fullName>
    </submittedName>
</protein>
<dbReference type="SMART" id="SM00829">
    <property type="entry name" value="PKS_ER"/>
    <property type="match status" value="1"/>
</dbReference>
<dbReference type="Gene3D" id="3.90.180.10">
    <property type="entry name" value="Medium-chain alcohol dehydrogenases, catalytic domain"/>
    <property type="match status" value="1"/>
</dbReference>
<dbReference type="Pfam" id="PF08240">
    <property type="entry name" value="ADH_N"/>
    <property type="match status" value="1"/>
</dbReference>
<dbReference type="InterPro" id="IPR013154">
    <property type="entry name" value="ADH-like_N"/>
</dbReference>
<evidence type="ECO:0000313" key="4">
    <source>
        <dbReference type="Proteomes" id="UP000198510"/>
    </source>
</evidence>
<dbReference type="InterPro" id="IPR050700">
    <property type="entry name" value="YIM1/Zinc_Alcohol_DH_Fams"/>
</dbReference>
<evidence type="ECO:0000313" key="3">
    <source>
        <dbReference type="EMBL" id="SDK85243.1"/>
    </source>
</evidence>
<accession>A0A1G9FAI1</accession>
<name>A0A1G9FAI1_9BACT</name>
<gene>
    <name evidence="3" type="ORF">SAMN05421823_103719</name>
</gene>
<evidence type="ECO:0000256" key="1">
    <source>
        <dbReference type="ARBA" id="ARBA00023002"/>
    </source>
</evidence>
<dbReference type="PROSITE" id="PS00059">
    <property type="entry name" value="ADH_ZINC"/>
    <property type="match status" value="1"/>
</dbReference>
<dbReference type="STRING" id="1075417.SAMN05421823_103719"/>
<dbReference type="Proteomes" id="UP000198510">
    <property type="component" value="Unassembled WGS sequence"/>
</dbReference>
<dbReference type="GO" id="GO:0016616">
    <property type="term" value="F:oxidoreductase activity, acting on the CH-OH group of donors, NAD or NADP as acceptor"/>
    <property type="evidence" value="ECO:0007669"/>
    <property type="project" value="UniProtKB-ARBA"/>
</dbReference>
<dbReference type="PANTHER" id="PTHR11695:SF648">
    <property type="entry name" value="ZINC-BINDING OXIDOREDUCTASE"/>
    <property type="match status" value="1"/>
</dbReference>
<dbReference type="PANTHER" id="PTHR11695">
    <property type="entry name" value="ALCOHOL DEHYDROGENASE RELATED"/>
    <property type="match status" value="1"/>
</dbReference>
<dbReference type="GO" id="GO:0008270">
    <property type="term" value="F:zinc ion binding"/>
    <property type="evidence" value="ECO:0007669"/>
    <property type="project" value="InterPro"/>
</dbReference>
<dbReference type="InterPro" id="IPR020843">
    <property type="entry name" value="ER"/>
</dbReference>
<dbReference type="InterPro" id="IPR002328">
    <property type="entry name" value="ADH_Zn_CS"/>
</dbReference>
<feature type="domain" description="Enoyl reductase (ER)" evidence="2">
    <location>
        <begin position="10"/>
        <end position="315"/>
    </location>
</feature>
<dbReference type="CDD" id="cd08267">
    <property type="entry name" value="MDR1"/>
    <property type="match status" value="1"/>
</dbReference>
<keyword evidence="1" id="KW-0560">Oxidoreductase</keyword>
<evidence type="ECO:0000259" key="2">
    <source>
        <dbReference type="SMART" id="SM00829"/>
    </source>
</evidence>
<dbReference type="InterPro" id="IPR036291">
    <property type="entry name" value="NAD(P)-bd_dom_sf"/>
</dbReference>
<dbReference type="SUPFAM" id="SSF51735">
    <property type="entry name" value="NAD(P)-binding Rossmann-fold domains"/>
    <property type="match status" value="1"/>
</dbReference>
<dbReference type="Pfam" id="PF13602">
    <property type="entry name" value="ADH_zinc_N_2"/>
    <property type="match status" value="1"/>
</dbReference>
<dbReference type="Gene3D" id="3.40.50.720">
    <property type="entry name" value="NAD(P)-binding Rossmann-like Domain"/>
    <property type="match status" value="1"/>
</dbReference>
<keyword evidence="4" id="KW-1185">Reference proteome</keyword>
<dbReference type="EMBL" id="FNFO01000003">
    <property type="protein sequence ID" value="SDK85243.1"/>
    <property type="molecule type" value="Genomic_DNA"/>
</dbReference>
<organism evidence="3 4">
    <name type="scientific">Catalinimonas alkaloidigena</name>
    <dbReference type="NCBI Taxonomy" id="1075417"/>
    <lineage>
        <taxon>Bacteria</taxon>
        <taxon>Pseudomonadati</taxon>
        <taxon>Bacteroidota</taxon>
        <taxon>Cytophagia</taxon>
        <taxon>Cytophagales</taxon>
        <taxon>Catalimonadaceae</taxon>
        <taxon>Catalinimonas</taxon>
    </lineage>
</organism>
<dbReference type="OrthoDB" id="648910at2"/>
<reference evidence="3 4" key="1">
    <citation type="submission" date="2016-10" db="EMBL/GenBank/DDBJ databases">
        <authorList>
            <person name="de Groot N.N."/>
        </authorList>
    </citation>
    <scope>NUCLEOTIDE SEQUENCE [LARGE SCALE GENOMIC DNA]</scope>
    <source>
        <strain evidence="3 4">DSM 25186</strain>
    </source>
</reference>
<dbReference type="AlphaFoldDB" id="A0A1G9FAI1"/>
<sequence>MKAVTYQTYGAPEVLQLAEVETPTPQDHEVLIRIHATTVTAGDWRMRKGDPFAIRLFSGLTAPKHPILGHELAGEVEATGKAVTRFKKGDWVFGSTGLQSGTYAEYITLPEDGTLALKPKHLTCEQAAAVPVGALTALHFLRKAQIRRGANVLIHGASGAVGTAAVQLAKAYGATVTGVCSTANLELVRSLGADRVIDYTTTDFTTLPDAYDIIFSTVGKTSYTQCRHLLTDQGVYVASEAAPSDYFHMVWAPLVSRRKVVAGVAKGRQENLRFIKQQLEAGTLRPAIDRRYALTQLAEAHRYVEQGHKKGNVVITVHAD</sequence>
<dbReference type="RefSeq" id="WP_089681705.1">
    <property type="nucleotide sequence ID" value="NZ_FNFO01000003.1"/>
</dbReference>